<dbReference type="PATRIC" id="fig|284581.3.peg.2317"/>
<gene>
    <name evidence="2" type="ORF">AMD01_11070</name>
</gene>
<reference evidence="3" key="1">
    <citation type="submission" date="2015-08" db="EMBL/GenBank/DDBJ databases">
        <title>Fjat-14210 dsm16467.</title>
        <authorList>
            <person name="Liu B."/>
            <person name="Wang J."/>
            <person name="Zhu Y."/>
            <person name="Liu G."/>
            <person name="Chen Q."/>
            <person name="Chen Z."/>
            <person name="Lan J."/>
            <person name="Che J."/>
            <person name="Ge C."/>
            <person name="Shi H."/>
            <person name="Pan Z."/>
            <person name="Liu X."/>
        </authorList>
    </citation>
    <scope>NUCLEOTIDE SEQUENCE [LARGE SCALE GENOMIC DNA]</scope>
    <source>
        <strain evidence="3">DSM 16467</strain>
    </source>
</reference>
<dbReference type="Proteomes" id="UP000037558">
    <property type="component" value="Unassembled WGS sequence"/>
</dbReference>
<proteinExistence type="predicted"/>
<accession>A0A0M0L5Q2</accession>
<evidence type="ECO:0000313" key="3">
    <source>
        <dbReference type="Proteomes" id="UP000037558"/>
    </source>
</evidence>
<comment type="caution">
    <text evidence="2">The sequence shown here is derived from an EMBL/GenBank/DDBJ whole genome shotgun (WGS) entry which is preliminary data.</text>
</comment>
<dbReference type="EMBL" id="LILC01000013">
    <property type="protein sequence ID" value="KOO46374.1"/>
    <property type="molecule type" value="Genomic_DNA"/>
</dbReference>
<dbReference type="PIRSF" id="PIRSF030780">
    <property type="entry name" value="Md_memb_hyd_prd"/>
    <property type="match status" value="1"/>
</dbReference>
<keyword evidence="1" id="KW-1133">Transmembrane helix</keyword>
<dbReference type="InterPro" id="IPR007404">
    <property type="entry name" value="YdjM-like"/>
</dbReference>
<organism evidence="2 3">
    <name type="scientific">Priestia koreensis</name>
    <dbReference type="NCBI Taxonomy" id="284581"/>
    <lineage>
        <taxon>Bacteria</taxon>
        <taxon>Bacillati</taxon>
        <taxon>Bacillota</taxon>
        <taxon>Bacilli</taxon>
        <taxon>Bacillales</taxon>
        <taxon>Bacillaceae</taxon>
        <taxon>Priestia</taxon>
    </lineage>
</organism>
<dbReference type="InterPro" id="IPR016956">
    <property type="entry name" value="YdjM"/>
</dbReference>
<protein>
    <recommendedName>
        <fullName evidence="4">Metal-dependent hydrolase</fullName>
    </recommendedName>
</protein>
<feature type="transmembrane region" description="Helical" evidence="1">
    <location>
        <begin position="138"/>
        <end position="157"/>
    </location>
</feature>
<dbReference type="STRING" id="284581.AMD01_11070"/>
<dbReference type="AlphaFoldDB" id="A0A0M0L5Q2"/>
<keyword evidence="1" id="KW-0812">Transmembrane</keyword>
<keyword evidence="3" id="KW-1185">Reference proteome</keyword>
<dbReference type="PANTHER" id="PTHR35531:SF1">
    <property type="entry name" value="INNER MEMBRANE PROTEIN YBCI-RELATED"/>
    <property type="match status" value="1"/>
</dbReference>
<dbReference type="PANTHER" id="PTHR35531">
    <property type="entry name" value="INNER MEMBRANE PROTEIN YBCI-RELATED"/>
    <property type="match status" value="1"/>
</dbReference>
<dbReference type="Pfam" id="PF04307">
    <property type="entry name" value="YdjM"/>
    <property type="match status" value="1"/>
</dbReference>
<evidence type="ECO:0008006" key="4">
    <source>
        <dbReference type="Google" id="ProtNLM"/>
    </source>
</evidence>
<dbReference type="RefSeq" id="WP_053401457.1">
    <property type="nucleotide sequence ID" value="NZ_CP061868.1"/>
</dbReference>
<sequence length="165" mass="18653">MRYQTHIITSVAAGAYLTTVTDAPFTFTFVGGIIVGSLIPDIDEPNSYIGRRSFGIAKLIKKAFGHRGLTHSLLAWMCFSLIYYFYPNHFTYGLCAGYLFHIAGDFFSKRGVPLFSPIWKKKFKFLITYETGKIGEKLIMLAAIFAIGYLVYTNQLYTQLFVQAP</sequence>
<name>A0A0M0L5Q2_9BACI</name>
<keyword evidence="1" id="KW-0472">Membrane</keyword>
<evidence type="ECO:0000313" key="2">
    <source>
        <dbReference type="EMBL" id="KOO46374.1"/>
    </source>
</evidence>
<dbReference type="OrthoDB" id="5459053at2"/>
<evidence type="ECO:0000256" key="1">
    <source>
        <dbReference type="SAM" id="Phobius"/>
    </source>
</evidence>